<dbReference type="Gene3D" id="2.60.120.1440">
    <property type="match status" value="1"/>
</dbReference>
<evidence type="ECO:0000313" key="4">
    <source>
        <dbReference type="EMBL" id="MFD2916107.1"/>
    </source>
</evidence>
<name>A0ABW5ZU82_9FLAO</name>
<protein>
    <submittedName>
        <fullName evidence="4">FecR family protein</fullName>
    </submittedName>
</protein>
<dbReference type="PANTHER" id="PTHR30273:SF2">
    <property type="entry name" value="PROTEIN FECR"/>
    <property type="match status" value="1"/>
</dbReference>
<organism evidence="4 5">
    <name type="scientific">Psychroserpens luteus</name>
    <dbReference type="NCBI Taxonomy" id="1434066"/>
    <lineage>
        <taxon>Bacteria</taxon>
        <taxon>Pseudomonadati</taxon>
        <taxon>Bacteroidota</taxon>
        <taxon>Flavobacteriia</taxon>
        <taxon>Flavobacteriales</taxon>
        <taxon>Flavobacteriaceae</taxon>
        <taxon>Psychroserpens</taxon>
    </lineage>
</organism>
<dbReference type="PANTHER" id="PTHR30273">
    <property type="entry name" value="PERIPLASMIC SIGNAL SENSOR AND SIGMA FACTOR ACTIVATOR FECR-RELATED"/>
    <property type="match status" value="1"/>
</dbReference>
<keyword evidence="1" id="KW-1133">Transmembrane helix</keyword>
<keyword evidence="1" id="KW-0812">Transmembrane</keyword>
<dbReference type="InterPro" id="IPR012373">
    <property type="entry name" value="Ferrdict_sens_TM"/>
</dbReference>
<feature type="transmembrane region" description="Helical" evidence="1">
    <location>
        <begin position="76"/>
        <end position="96"/>
    </location>
</feature>
<dbReference type="Proteomes" id="UP001597548">
    <property type="component" value="Unassembled WGS sequence"/>
</dbReference>
<evidence type="ECO:0000256" key="1">
    <source>
        <dbReference type="SAM" id="Phobius"/>
    </source>
</evidence>
<feature type="domain" description="Protein FecR C-terminal" evidence="3">
    <location>
        <begin position="232"/>
        <end position="295"/>
    </location>
</feature>
<gene>
    <name evidence="4" type="ORF">ACFS29_10695</name>
</gene>
<evidence type="ECO:0000259" key="2">
    <source>
        <dbReference type="Pfam" id="PF04773"/>
    </source>
</evidence>
<keyword evidence="5" id="KW-1185">Reference proteome</keyword>
<proteinExistence type="predicted"/>
<keyword evidence="1" id="KW-0472">Membrane</keyword>
<feature type="domain" description="FecR protein" evidence="2">
    <location>
        <begin position="100"/>
        <end position="190"/>
    </location>
</feature>
<comment type="caution">
    <text evidence="4">The sequence shown here is derived from an EMBL/GenBank/DDBJ whole genome shotgun (WGS) entry which is preliminary data.</text>
</comment>
<dbReference type="InterPro" id="IPR032508">
    <property type="entry name" value="FecR_C"/>
</dbReference>
<reference evidence="5" key="1">
    <citation type="journal article" date="2019" name="Int. J. Syst. Evol. Microbiol.">
        <title>The Global Catalogue of Microorganisms (GCM) 10K type strain sequencing project: providing services to taxonomists for standard genome sequencing and annotation.</title>
        <authorList>
            <consortium name="The Broad Institute Genomics Platform"/>
            <consortium name="The Broad Institute Genome Sequencing Center for Infectious Disease"/>
            <person name="Wu L."/>
            <person name="Ma J."/>
        </authorList>
    </citation>
    <scope>NUCLEOTIDE SEQUENCE [LARGE SCALE GENOMIC DNA]</scope>
    <source>
        <strain evidence="5">KCTC 32514</strain>
    </source>
</reference>
<dbReference type="InterPro" id="IPR006860">
    <property type="entry name" value="FecR"/>
</dbReference>
<evidence type="ECO:0000259" key="3">
    <source>
        <dbReference type="Pfam" id="PF16344"/>
    </source>
</evidence>
<dbReference type="Pfam" id="PF04773">
    <property type="entry name" value="FecR"/>
    <property type="match status" value="1"/>
</dbReference>
<dbReference type="EMBL" id="JBHUOS010000009">
    <property type="protein sequence ID" value="MFD2916107.1"/>
    <property type="molecule type" value="Genomic_DNA"/>
</dbReference>
<dbReference type="Gene3D" id="3.55.50.30">
    <property type="match status" value="1"/>
</dbReference>
<evidence type="ECO:0000313" key="5">
    <source>
        <dbReference type="Proteomes" id="UP001597548"/>
    </source>
</evidence>
<accession>A0ABW5ZU82</accession>
<dbReference type="Pfam" id="PF16344">
    <property type="entry name" value="FecR_C"/>
    <property type="match status" value="1"/>
</dbReference>
<sequence length="303" mass="34787">MNKEDQIIKWLNDELTPAERNLFEQREDFELYQAIVDGGKEFKASNLSEPESFNDFKLAYESKNDKTRKLDWFKPMLRIASILVIAFGVYFTFFYGNLTQVQTLASQKTTIELPDHSKVTLNADSEIEFSKKDWNNNRSLNLNGEAYFKVAKGKTFDVITSQGVVTVVGTEFNVKQRDNYFEVQCFEGIVSVTSGTHTEKLLAGDTFRILDNSFSQDKISILKPEWTSNKSMFKAVPFKTVLAEIERQYDIKIIAEDVDTKRLFTGGFMHDDMENALLSITQPMDLTYEINVSNDVVIYGKKK</sequence>
<dbReference type="RefSeq" id="WP_194508118.1">
    <property type="nucleotide sequence ID" value="NZ_JADILU010000004.1"/>
</dbReference>